<dbReference type="KEGG" id="agv:OJF2_40130"/>
<dbReference type="CDD" id="cd16282">
    <property type="entry name" value="metallo-hydrolase-like_MBL-fold"/>
    <property type="match status" value="1"/>
</dbReference>
<dbReference type="InterPro" id="IPR001279">
    <property type="entry name" value="Metallo-B-lactamas"/>
</dbReference>
<organism evidence="3 4">
    <name type="scientific">Aquisphaera giovannonii</name>
    <dbReference type="NCBI Taxonomy" id="406548"/>
    <lineage>
        <taxon>Bacteria</taxon>
        <taxon>Pseudomonadati</taxon>
        <taxon>Planctomycetota</taxon>
        <taxon>Planctomycetia</taxon>
        <taxon>Isosphaerales</taxon>
        <taxon>Isosphaeraceae</taxon>
        <taxon>Aquisphaera</taxon>
    </lineage>
</organism>
<dbReference type="OrthoDB" id="9802248at2"/>
<keyword evidence="3" id="KW-0378">Hydrolase</keyword>
<evidence type="ECO:0000313" key="4">
    <source>
        <dbReference type="Proteomes" id="UP000324233"/>
    </source>
</evidence>
<dbReference type="AlphaFoldDB" id="A0A5B9W671"/>
<dbReference type="PANTHER" id="PTHR42951">
    <property type="entry name" value="METALLO-BETA-LACTAMASE DOMAIN-CONTAINING"/>
    <property type="match status" value="1"/>
</dbReference>
<reference evidence="3 4" key="1">
    <citation type="submission" date="2019-08" db="EMBL/GenBank/DDBJ databases">
        <title>Deep-cultivation of Planctomycetes and their phenomic and genomic characterization uncovers novel biology.</title>
        <authorList>
            <person name="Wiegand S."/>
            <person name="Jogler M."/>
            <person name="Boedeker C."/>
            <person name="Pinto D."/>
            <person name="Vollmers J."/>
            <person name="Rivas-Marin E."/>
            <person name="Kohn T."/>
            <person name="Peeters S.H."/>
            <person name="Heuer A."/>
            <person name="Rast P."/>
            <person name="Oberbeckmann S."/>
            <person name="Bunk B."/>
            <person name="Jeske O."/>
            <person name="Meyerdierks A."/>
            <person name="Storesund J.E."/>
            <person name="Kallscheuer N."/>
            <person name="Luecker S."/>
            <person name="Lage O.M."/>
            <person name="Pohl T."/>
            <person name="Merkel B.J."/>
            <person name="Hornburger P."/>
            <person name="Mueller R.-W."/>
            <person name="Bruemmer F."/>
            <person name="Labrenz M."/>
            <person name="Spormann A.M."/>
            <person name="Op den Camp H."/>
            <person name="Overmann J."/>
            <person name="Amann R."/>
            <person name="Jetten M.S.M."/>
            <person name="Mascher T."/>
            <person name="Medema M.H."/>
            <person name="Devos D.P."/>
            <person name="Kaster A.-K."/>
            <person name="Ovreas L."/>
            <person name="Rohde M."/>
            <person name="Galperin M.Y."/>
            <person name="Jogler C."/>
        </authorList>
    </citation>
    <scope>NUCLEOTIDE SEQUENCE [LARGE SCALE GENOMIC DNA]</scope>
    <source>
        <strain evidence="3 4">OJF2</strain>
    </source>
</reference>
<protein>
    <submittedName>
        <fullName evidence="3">Beta-lactamase</fullName>
        <ecNumber evidence="3">3.5.2.6</ecNumber>
    </submittedName>
</protein>
<dbReference type="InterPro" id="IPR036866">
    <property type="entry name" value="RibonucZ/Hydroxyglut_hydro"/>
</dbReference>
<dbReference type="Pfam" id="PF00753">
    <property type="entry name" value="Lactamase_B"/>
    <property type="match status" value="1"/>
</dbReference>
<dbReference type="InterPro" id="IPR050855">
    <property type="entry name" value="NDM-1-like"/>
</dbReference>
<dbReference type="SUPFAM" id="SSF56281">
    <property type="entry name" value="Metallo-hydrolase/oxidoreductase"/>
    <property type="match status" value="1"/>
</dbReference>
<evidence type="ECO:0000256" key="1">
    <source>
        <dbReference type="ARBA" id="ARBA00005250"/>
    </source>
</evidence>
<evidence type="ECO:0000259" key="2">
    <source>
        <dbReference type="SMART" id="SM00849"/>
    </source>
</evidence>
<name>A0A5B9W671_9BACT</name>
<keyword evidence="4" id="KW-1185">Reference proteome</keyword>
<sequence length="326" mass="35028">MKRRDALKTMAGLAATSVLGGVARAAQQAQDEDIPLPAAYRKIYPRFEKLPIQVSSLAPGLSLITGPGGNITGLAGHDGLLMVDAFLPSRSADLIRVVRNLGAGPITVITTHWHFDHSGGNAALAEAGAKIVAHENTRTRLSSEQYVVDLQMRFPPPPAAALPVVTLRDSATFYLNGEEIHVVHAPSAHTDGDLFIHYRKANVLQTGDVFFTWAYPNIDSSSGGWIGGMIAASDALLGIADARTRIIPGHGALATRDDLQAFRSMLAEARDRIEPLVHAGKTLEEAIAARPLANLNPRWGKGSFNRSHFTQFVYSGLAKHHNKESS</sequence>
<dbReference type="GO" id="GO:0017001">
    <property type="term" value="P:antibiotic catabolic process"/>
    <property type="evidence" value="ECO:0007669"/>
    <property type="project" value="UniProtKB-ARBA"/>
</dbReference>
<gene>
    <name evidence="3" type="primary">cphA_2</name>
    <name evidence="3" type="ORF">OJF2_40130</name>
</gene>
<proteinExistence type="inferred from homology"/>
<dbReference type="Proteomes" id="UP000324233">
    <property type="component" value="Chromosome"/>
</dbReference>
<feature type="domain" description="Metallo-beta-lactamase" evidence="2">
    <location>
        <begin position="68"/>
        <end position="250"/>
    </location>
</feature>
<accession>A0A5B9W671</accession>
<dbReference type="EC" id="3.5.2.6" evidence="3"/>
<dbReference type="SMART" id="SM00849">
    <property type="entry name" value="Lactamase_B"/>
    <property type="match status" value="1"/>
</dbReference>
<dbReference type="GO" id="GO:0008800">
    <property type="term" value="F:beta-lactamase activity"/>
    <property type="evidence" value="ECO:0007669"/>
    <property type="project" value="UniProtKB-EC"/>
</dbReference>
<dbReference type="RefSeq" id="WP_148595261.1">
    <property type="nucleotide sequence ID" value="NZ_CP042997.1"/>
</dbReference>
<comment type="similarity">
    <text evidence="1">Belongs to the metallo-beta-lactamase superfamily. Class-B beta-lactamase family.</text>
</comment>
<dbReference type="PANTHER" id="PTHR42951:SF4">
    <property type="entry name" value="ACYL-COENZYME A THIOESTERASE MBLAC2"/>
    <property type="match status" value="1"/>
</dbReference>
<evidence type="ECO:0000313" key="3">
    <source>
        <dbReference type="EMBL" id="QEH35461.1"/>
    </source>
</evidence>
<dbReference type="EMBL" id="CP042997">
    <property type="protein sequence ID" value="QEH35461.1"/>
    <property type="molecule type" value="Genomic_DNA"/>
</dbReference>
<dbReference type="Gene3D" id="3.60.15.10">
    <property type="entry name" value="Ribonuclease Z/Hydroxyacylglutathione hydrolase-like"/>
    <property type="match status" value="1"/>
</dbReference>